<protein>
    <recommendedName>
        <fullName evidence="3">SWIM-type domain-containing protein</fullName>
    </recommendedName>
</protein>
<keyword evidence="1" id="KW-0479">Metal-binding</keyword>
<feature type="domain" description="SWIM-type" evidence="3">
    <location>
        <begin position="101"/>
        <end position="137"/>
    </location>
</feature>
<evidence type="ECO:0000256" key="2">
    <source>
        <dbReference type="SAM" id="MobiDB-lite"/>
    </source>
</evidence>
<evidence type="ECO:0000313" key="5">
    <source>
        <dbReference type="Proteomes" id="UP001437256"/>
    </source>
</evidence>
<name>A0ABR2ZAZ2_9AGAR</name>
<keyword evidence="1" id="KW-0863">Zinc-finger</keyword>
<gene>
    <name evidence="4" type="ORF">AAF712_014481</name>
</gene>
<reference evidence="4 5" key="1">
    <citation type="submission" date="2024-05" db="EMBL/GenBank/DDBJ databases">
        <title>A draft genome resource for the thread blight pathogen Marasmius tenuissimus strain MS-2.</title>
        <authorList>
            <person name="Yulfo-Soto G.E."/>
            <person name="Baruah I.K."/>
            <person name="Amoako-Attah I."/>
            <person name="Bukari Y."/>
            <person name="Meinhardt L.W."/>
            <person name="Bailey B.A."/>
            <person name="Cohen S.P."/>
        </authorList>
    </citation>
    <scope>NUCLEOTIDE SEQUENCE [LARGE SCALE GENOMIC DNA]</scope>
    <source>
        <strain evidence="4 5">MS-2</strain>
    </source>
</reference>
<comment type="caution">
    <text evidence="4">The sequence shown here is derived from an EMBL/GenBank/DDBJ whole genome shotgun (WGS) entry which is preliminary data.</text>
</comment>
<evidence type="ECO:0000256" key="1">
    <source>
        <dbReference type="PROSITE-ProRule" id="PRU00325"/>
    </source>
</evidence>
<dbReference type="InterPro" id="IPR007527">
    <property type="entry name" value="Znf_SWIM"/>
</dbReference>
<feature type="compositionally biased region" description="Pro residues" evidence="2">
    <location>
        <begin position="287"/>
        <end position="300"/>
    </location>
</feature>
<dbReference type="Proteomes" id="UP001437256">
    <property type="component" value="Unassembled WGS sequence"/>
</dbReference>
<dbReference type="EMBL" id="JBBXMP010000272">
    <property type="protein sequence ID" value="KAL0058830.1"/>
    <property type="molecule type" value="Genomic_DNA"/>
</dbReference>
<keyword evidence="1" id="KW-0862">Zinc</keyword>
<accession>A0ABR2ZAZ2</accession>
<evidence type="ECO:0000313" key="4">
    <source>
        <dbReference type="EMBL" id="KAL0058830.1"/>
    </source>
</evidence>
<proteinExistence type="predicted"/>
<evidence type="ECO:0000259" key="3">
    <source>
        <dbReference type="PROSITE" id="PS50966"/>
    </source>
</evidence>
<dbReference type="PROSITE" id="PS50966">
    <property type="entry name" value="ZF_SWIM"/>
    <property type="match status" value="1"/>
</dbReference>
<feature type="region of interest" description="Disordered" evidence="2">
    <location>
        <begin position="236"/>
        <end position="300"/>
    </location>
</feature>
<sequence>MSDKDLGQLNAIARWYPESRRLLCWWHVLHAWQQHFVVQHYEELWRLLQKWIRIAGKEEFQAAWEQVQKLAPLSLVEYFRVYWLPDVEMWSAVFRRDRTVFELSDTNKLVEAYSCTCLSFPLIRFCKHIAAVQRHFPESFTPVPPALLVDSHPDSLPTLDNAQTNHQVDTPVAAGTLPEVFNSQVITKLSSLELLLRTRPPGVITDNFRDFYEHLSNFTSQLNNMDSLLPHEKKIAPNQHSWPETRDVMNVPVKSKRKSAHSDPYAGGERSGKKAKKDARGSQTLTVPPPAVSPPAPTLIPTPAASSGSVLTQTLIPLDPAQFNLSDTQMLSSLRRQELNILCRYYGVKCKGTNEDLIAQLQGKIVPTNPPVPN</sequence>
<organism evidence="4 5">
    <name type="scientific">Marasmius tenuissimus</name>
    <dbReference type="NCBI Taxonomy" id="585030"/>
    <lineage>
        <taxon>Eukaryota</taxon>
        <taxon>Fungi</taxon>
        <taxon>Dikarya</taxon>
        <taxon>Basidiomycota</taxon>
        <taxon>Agaricomycotina</taxon>
        <taxon>Agaricomycetes</taxon>
        <taxon>Agaricomycetidae</taxon>
        <taxon>Agaricales</taxon>
        <taxon>Marasmiineae</taxon>
        <taxon>Marasmiaceae</taxon>
        <taxon>Marasmius</taxon>
    </lineage>
</organism>
<keyword evidence="5" id="KW-1185">Reference proteome</keyword>